<dbReference type="KEGG" id="xbc:ELE36_07910"/>
<evidence type="ECO:0000256" key="1">
    <source>
        <dbReference type="SAM" id="SignalP"/>
    </source>
</evidence>
<dbReference type="PROSITE" id="PS51257">
    <property type="entry name" value="PROKAR_LIPOPROTEIN"/>
    <property type="match status" value="1"/>
</dbReference>
<dbReference type="NCBIfam" id="TIGR00752">
    <property type="entry name" value="slp"/>
    <property type="match status" value="1"/>
</dbReference>
<dbReference type="RefSeq" id="WP_129832551.1">
    <property type="nucleotide sequence ID" value="NZ_CP035704.1"/>
</dbReference>
<dbReference type="GO" id="GO:0019867">
    <property type="term" value="C:outer membrane"/>
    <property type="evidence" value="ECO:0007669"/>
    <property type="project" value="InterPro"/>
</dbReference>
<dbReference type="InterPro" id="IPR004658">
    <property type="entry name" value="OMP_Slp"/>
</dbReference>
<gene>
    <name evidence="2" type="ORF">ELE36_07910</name>
</gene>
<dbReference type="PIRSF" id="PIRSF004982">
    <property type="entry name" value="SlP"/>
    <property type="match status" value="1"/>
</dbReference>
<dbReference type="EMBL" id="CP035704">
    <property type="protein sequence ID" value="QBB70292.1"/>
    <property type="molecule type" value="Genomic_DNA"/>
</dbReference>
<accession>A0A411HID0</accession>
<keyword evidence="2" id="KW-0449">Lipoprotein</keyword>
<organism evidence="2 3">
    <name type="scientific">Pseudolysobacter antarcticus</name>
    <dbReference type="NCBI Taxonomy" id="2511995"/>
    <lineage>
        <taxon>Bacteria</taxon>
        <taxon>Pseudomonadati</taxon>
        <taxon>Pseudomonadota</taxon>
        <taxon>Gammaproteobacteria</taxon>
        <taxon>Lysobacterales</taxon>
        <taxon>Rhodanobacteraceae</taxon>
        <taxon>Pseudolysobacter</taxon>
    </lineage>
</organism>
<dbReference type="Proteomes" id="UP000291562">
    <property type="component" value="Chromosome"/>
</dbReference>
<feature type="signal peptide" evidence="1">
    <location>
        <begin position="1"/>
        <end position="18"/>
    </location>
</feature>
<dbReference type="Pfam" id="PF03843">
    <property type="entry name" value="Slp"/>
    <property type="match status" value="1"/>
</dbReference>
<protein>
    <submittedName>
        <fullName evidence="2">Slp family lipoprotein</fullName>
    </submittedName>
</protein>
<dbReference type="OrthoDB" id="5295757at2"/>
<dbReference type="AlphaFoldDB" id="A0A411HID0"/>
<keyword evidence="1" id="KW-0732">Signal</keyword>
<evidence type="ECO:0000313" key="2">
    <source>
        <dbReference type="EMBL" id="QBB70292.1"/>
    </source>
</evidence>
<name>A0A411HID0_9GAMM</name>
<feature type="chain" id="PRO_5019208149" evidence="1">
    <location>
        <begin position="19"/>
        <end position="187"/>
    </location>
</feature>
<keyword evidence="3" id="KW-1185">Reference proteome</keyword>
<reference evidence="2 3" key="1">
    <citation type="submission" date="2019-01" db="EMBL/GenBank/DDBJ databases">
        <title>Pseudolysobacter antarctica gen. nov., sp. nov., isolated from Fildes Peninsula, Antarctica.</title>
        <authorList>
            <person name="Wei Z."/>
            <person name="Peng F."/>
        </authorList>
    </citation>
    <scope>NUCLEOTIDE SEQUENCE [LARGE SCALE GENOMIC DNA]</scope>
    <source>
        <strain evidence="2 3">AQ6-296</strain>
    </source>
</reference>
<sequence>MRTVILSVAAALALSACATVPKPLAGEYPAITPQQALTSNQSGQRVRWGGEIIKVEPHADSTCFEILARELFSDARPNMHDQSNGRFIACRQGFYDPAVYTKGRDVTVVGTTSGSEQHAVGDYNYTYAKVNADEVYLWPKRTASAFPAGYGGWGYGPYGYDPFWYGNSGWYGGFYGGPVVIIRHGHH</sequence>
<evidence type="ECO:0000313" key="3">
    <source>
        <dbReference type="Proteomes" id="UP000291562"/>
    </source>
</evidence>
<dbReference type="PANTHER" id="PTHR37530">
    <property type="entry name" value="OUTER MEMBRANE PROTEIN SLP"/>
    <property type="match status" value="1"/>
</dbReference>
<proteinExistence type="predicted"/>
<dbReference type="PANTHER" id="PTHR37530:SF1">
    <property type="entry name" value="OUTER MEMBRANE PROTEIN SLP"/>
    <property type="match status" value="1"/>
</dbReference>